<proteinExistence type="predicted"/>
<reference evidence="2 3" key="1">
    <citation type="submission" date="2012-11" db="EMBL/GenBank/DDBJ databases">
        <authorList>
            <person name="Huguet-Tapia J.C."/>
            <person name="Durkin A.S."/>
            <person name="Pettis G.S."/>
            <person name="Badger J.H."/>
        </authorList>
    </citation>
    <scope>NUCLEOTIDE SEQUENCE [LARGE SCALE GENOMIC DNA]</scope>
    <source>
        <strain evidence="2 3">91-03</strain>
    </source>
</reference>
<feature type="compositionally biased region" description="Basic and acidic residues" evidence="1">
    <location>
        <begin position="19"/>
        <end position="42"/>
    </location>
</feature>
<name>L1KLF0_9ACTN</name>
<gene>
    <name evidence="2" type="ORF">STRIP9103_01701</name>
</gene>
<evidence type="ECO:0000313" key="3">
    <source>
        <dbReference type="Proteomes" id="UP000010411"/>
    </source>
</evidence>
<comment type="caution">
    <text evidence="2">The sequence shown here is derived from an EMBL/GenBank/DDBJ whole genome shotgun (WGS) entry which is preliminary data.</text>
</comment>
<dbReference type="PATRIC" id="fig|698759.3.peg.8002"/>
<dbReference type="Proteomes" id="UP000010411">
    <property type="component" value="Unassembled WGS sequence"/>
</dbReference>
<keyword evidence="3" id="KW-1185">Reference proteome</keyword>
<protein>
    <submittedName>
        <fullName evidence="2">Uncharacterized protein</fullName>
    </submittedName>
</protein>
<accession>L1KLF0</accession>
<feature type="region of interest" description="Disordered" evidence="1">
    <location>
        <begin position="1"/>
        <end position="94"/>
    </location>
</feature>
<dbReference type="AlphaFoldDB" id="L1KLF0"/>
<dbReference type="EMBL" id="AEJC01000610">
    <property type="protein sequence ID" value="EKX61285.1"/>
    <property type="molecule type" value="Genomic_DNA"/>
</dbReference>
<evidence type="ECO:0000256" key="1">
    <source>
        <dbReference type="SAM" id="MobiDB-lite"/>
    </source>
</evidence>
<sequence>MGDALLDQLRGGEAGSLEDGARLVGADELKTAPRVQPPDHPHHQVHGGRPGLADSGDRGAHLVGRPALALPPQQRERHPVRARRPDRRRTAYDEALDGGDQGVHIADLDRLGAMRKRGLVDEREAASGPVDGTQLLGHSGALLVFPRCPTPCMTSKNRREPLFEPRICSRPVSPPATPPTALAEASTSADLEAFAW</sequence>
<evidence type="ECO:0000313" key="2">
    <source>
        <dbReference type="EMBL" id="EKX61285.1"/>
    </source>
</evidence>
<organism evidence="2 3">
    <name type="scientific">Streptomyces ipomoeae 91-03</name>
    <dbReference type="NCBI Taxonomy" id="698759"/>
    <lineage>
        <taxon>Bacteria</taxon>
        <taxon>Bacillati</taxon>
        <taxon>Actinomycetota</taxon>
        <taxon>Actinomycetes</taxon>
        <taxon>Kitasatosporales</taxon>
        <taxon>Streptomycetaceae</taxon>
        <taxon>Streptomyces</taxon>
    </lineage>
</organism>